<evidence type="ECO:0000259" key="1">
    <source>
        <dbReference type="Pfam" id="PF00149"/>
    </source>
</evidence>
<keyword evidence="3" id="KW-1185">Reference proteome</keyword>
<dbReference type="Proteomes" id="UP000320333">
    <property type="component" value="Unassembled WGS sequence"/>
</dbReference>
<dbReference type="Pfam" id="PF00149">
    <property type="entry name" value="Metallophos"/>
    <property type="match status" value="1"/>
</dbReference>
<gene>
    <name evidence="2" type="ORF">CcCBS67573_g04865</name>
</gene>
<dbReference type="STRING" id="246404.A0A507FC53"/>
<feature type="domain" description="Calcineurin-like phosphoesterase" evidence="1">
    <location>
        <begin position="17"/>
        <end position="191"/>
    </location>
</feature>
<protein>
    <recommendedName>
        <fullName evidence="1">Calcineurin-like phosphoesterase domain-containing protein</fullName>
    </recommendedName>
</protein>
<reference evidence="2 3" key="1">
    <citation type="journal article" date="2019" name="Sci. Rep.">
        <title>Comparative genomics of chytrid fungi reveal insights into the obligate biotrophic and pathogenic lifestyle of Synchytrium endobioticum.</title>
        <authorList>
            <person name="van de Vossenberg B.T.L.H."/>
            <person name="Warris S."/>
            <person name="Nguyen H.D.T."/>
            <person name="van Gent-Pelzer M.P.E."/>
            <person name="Joly D.L."/>
            <person name="van de Geest H.C."/>
            <person name="Bonants P.J.M."/>
            <person name="Smith D.S."/>
            <person name="Levesque C.A."/>
            <person name="van der Lee T.A.J."/>
        </authorList>
    </citation>
    <scope>NUCLEOTIDE SEQUENCE [LARGE SCALE GENOMIC DNA]</scope>
    <source>
        <strain evidence="2 3">CBS 675.73</strain>
    </source>
</reference>
<dbReference type="InterPro" id="IPR004843">
    <property type="entry name" value="Calcineurin-like_PHP"/>
</dbReference>
<dbReference type="GO" id="GO:0016787">
    <property type="term" value="F:hydrolase activity"/>
    <property type="evidence" value="ECO:0007669"/>
    <property type="project" value="InterPro"/>
</dbReference>
<evidence type="ECO:0000313" key="2">
    <source>
        <dbReference type="EMBL" id="TPX73863.1"/>
    </source>
</evidence>
<dbReference type="InterPro" id="IPR029052">
    <property type="entry name" value="Metallo-depent_PP-like"/>
</dbReference>
<dbReference type="PANTHER" id="PTHR46546:SF4">
    <property type="entry name" value="SHEWANELLA-LIKE PROTEIN PHOSPHATASE 1"/>
    <property type="match status" value="1"/>
</dbReference>
<comment type="caution">
    <text evidence="2">The sequence shown here is derived from an EMBL/GenBank/DDBJ whole genome shotgun (WGS) entry which is preliminary data.</text>
</comment>
<evidence type="ECO:0000313" key="3">
    <source>
        <dbReference type="Proteomes" id="UP000320333"/>
    </source>
</evidence>
<dbReference type="EMBL" id="QEAP01000160">
    <property type="protein sequence ID" value="TPX73863.1"/>
    <property type="molecule type" value="Genomic_DNA"/>
</dbReference>
<dbReference type="AlphaFoldDB" id="A0A507FC53"/>
<name>A0A507FC53_9FUNG</name>
<dbReference type="Gene3D" id="3.60.21.10">
    <property type="match status" value="1"/>
</dbReference>
<dbReference type="SUPFAM" id="SSF56300">
    <property type="entry name" value="Metallo-dependent phosphatases"/>
    <property type="match status" value="1"/>
</dbReference>
<dbReference type="OrthoDB" id="5976022at2759"/>
<accession>A0A507FC53</accession>
<sequence>MTGILDDNLQWIGGDNTDFVHTGDVVDSPDTIALFQLTGRLYNESLTAPHGVYPLLGNHEIMNLSGDLRYVTAEDFKSFGGQKQRTEAWSQNGWIGQLLMNTLSNVTLDLDGNVFVHGGITAEWARMGVDGMNKVVKSAMRNRDWRNPVFGGEGPFWYRGYAQDSERSVCKELRKALKHMKAKRMIIGHTPQLETGQILSRCDGQVFVIDVGISTVYGANCAALEIVGDKITALYCVKGKPDQARRVDLTPKKKWKDDAEL</sequence>
<proteinExistence type="predicted"/>
<organism evidence="2 3">
    <name type="scientific">Chytriomyces confervae</name>
    <dbReference type="NCBI Taxonomy" id="246404"/>
    <lineage>
        <taxon>Eukaryota</taxon>
        <taxon>Fungi</taxon>
        <taxon>Fungi incertae sedis</taxon>
        <taxon>Chytridiomycota</taxon>
        <taxon>Chytridiomycota incertae sedis</taxon>
        <taxon>Chytridiomycetes</taxon>
        <taxon>Chytridiales</taxon>
        <taxon>Chytriomycetaceae</taxon>
        <taxon>Chytriomyces</taxon>
    </lineage>
</organism>
<dbReference type="PANTHER" id="PTHR46546">
    <property type="entry name" value="SHEWANELLA-LIKE PROTEIN PHOSPHATASE 1"/>
    <property type="match status" value="1"/>
</dbReference>